<gene>
    <name evidence="1" type="ORF">PR048_005564</name>
</gene>
<name>A0ABQ9I8L8_9NEOP</name>
<accession>A0ABQ9I8L8</accession>
<comment type="caution">
    <text evidence="1">The sequence shown here is derived from an EMBL/GenBank/DDBJ whole genome shotgun (WGS) entry which is preliminary data.</text>
</comment>
<organism evidence="1 2">
    <name type="scientific">Dryococelus australis</name>
    <dbReference type="NCBI Taxonomy" id="614101"/>
    <lineage>
        <taxon>Eukaryota</taxon>
        <taxon>Metazoa</taxon>
        <taxon>Ecdysozoa</taxon>
        <taxon>Arthropoda</taxon>
        <taxon>Hexapoda</taxon>
        <taxon>Insecta</taxon>
        <taxon>Pterygota</taxon>
        <taxon>Neoptera</taxon>
        <taxon>Polyneoptera</taxon>
        <taxon>Phasmatodea</taxon>
        <taxon>Verophasmatodea</taxon>
        <taxon>Anareolatae</taxon>
        <taxon>Phasmatidae</taxon>
        <taxon>Eurycanthinae</taxon>
        <taxon>Dryococelus</taxon>
    </lineage>
</organism>
<proteinExistence type="predicted"/>
<keyword evidence="2" id="KW-1185">Reference proteome</keyword>
<sequence>MSKPKNNGNTNIPQYTKTELLNSKIGLFKQIVRIVVDWVLPKGEPEDVHGDVRQHVDGPQQCNSKNKHFSPKFEAEKRRSNKDDTATRIKCAIAAKRKALNGCILRYISLKKQFLAILECSDMVFLITRQSSSAVCFPFVNPHIGHTFNSFETWMWKRYCTPDDRPGAARCNMVCVCVLGEGGVWRGRLPRRIADRVSIKGGGAPGLAARAQTATDGHGGPVCRVPSPSWVCVDQVLGNAVVHSQGGGGGREVAASRGPGRANNLSYQPVPPCALQLRVYVTSFNIPQPPPPTTLSPVADNTERYRLSSCTVRPRLHLGSSVAATAPARSSNAHRGKTRSCYTSLQLILFVLPQGERPGHRILASGNSAGLCRSRRVFSGIPRFSRPSFQRRSIFTSTHLIGSQYLAVKSRPNLFTLIRTRANIQLSRIVEFRWRKLNYREISIETGIGLELRSPDIGSDKLLVQPAIEPDYLRVFFRVEREFEFSQRAPIPRR</sequence>
<protein>
    <submittedName>
        <fullName evidence="1">Uncharacterized protein</fullName>
    </submittedName>
</protein>
<dbReference type="Proteomes" id="UP001159363">
    <property type="component" value="Chromosome 2"/>
</dbReference>
<evidence type="ECO:0000313" key="2">
    <source>
        <dbReference type="Proteomes" id="UP001159363"/>
    </source>
</evidence>
<dbReference type="EMBL" id="JARBHB010000002">
    <property type="protein sequence ID" value="KAJ8892983.1"/>
    <property type="molecule type" value="Genomic_DNA"/>
</dbReference>
<evidence type="ECO:0000313" key="1">
    <source>
        <dbReference type="EMBL" id="KAJ8892983.1"/>
    </source>
</evidence>
<reference evidence="1 2" key="1">
    <citation type="submission" date="2023-02" db="EMBL/GenBank/DDBJ databases">
        <title>LHISI_Scaffold_Assembly.</title>
        <authorList>
            <person name="Stuart O.P."/>
            <person name="Cleave R."/>
            <person name="Magrath M.J.L."/>
            <person name="Mikheyev A.S."/>
        </authorList>
    </citation>
    <scope>NUCLEOTIDE SEQUENCE [LARGE SCALE GENOMIC DNA]</scope>
    <source>
        <strain evidence="1">Daus_M_001</strain>
        <tissue evidence="1">Leg muscle</tissue>
    </source>
</reference>